<dbReference type="Gene3D" id="1.25.40.10">
    <property type="entry name" value="Tetratricopeptide repeat domain"/>
    <property type="match status" value="1"/>
</dbReference>
<gene>
    <name evidence="1" type="ORF">SAMN05660733_02830</name>
</gene>
<dbReference type="STRING" id="40571.SAMN05660733_02830"/>
<evidence type="ECO:0000313" key="1">
    <source>
        <dbReference type="EMBL" id="SMC94844.1"/>
    </source>
</evidence>
<sequence length="352" mass="37719">MFGSSRLITALDPGGTHFSSSTVRSAAVAIPDFFPGAEEAPRTIGLPDVERLEAQTHDLRVVDYREGGDACLGAVRSRIGDGRLMLDASAAEYVRRRLHVALGDLHNLAGWVCFDVGLAGSARVHFAQALVLAGWGRHNGLVANICYRLGRVCLHHGRLDEASDYFELGLFAAAGPGDGIAASILSMNSAWAHARKGDGDLALAEVDRGRHQFAAADHADVPAWAAFFTETDLSAMIGAIHTDLAQTVNPHHTRTAISLLTEAVDDYGDDMARSRAFSLVLLSINHLLDRDLDHGVAVGLRALASAESLASARVRDRIRRLGEQAERHHSHAGARELAARIAAYAGTSLRQH</sequence>
<organism evidence="1 2">
    <name type="scientific">Lentzea albidocapillata</name>
    <dbReference type="NCBI Taxonomy" id="40571"/>
    <lineage>
        <taxon>Bacteria</taxon>
        <taxon>Bacillati</taxon>
        <taxon>Actinomycetota</taxon>
        <taxon>Actinomycetes</taxon>
        <taxon>Pseudonocardiales</taxon>
        <taxon>Pseudonocardiaceae</taxon>
        <taxon>Lentzea</taxon>
    </lineage>
</organism>
<reference evidence="2" key="1">
    <citation type="submission" date="2017-04" db="EMBL/GenBank/DDBJ databases">
        <authorList>
            <person name="Varghese N."/>
            <person name="Submissions S."/>
        </authorList>
    </citation>
    <scope>NUCLEOTIDE SEQUENCE [LARGE SCALE GENOMIC DNA]</scope>
    <source>
        <strain evidence="2">DSM 44073</strain>
    </source>
</reference>
<dbReference type="eggNOG" id="COG0457">
    <property type="taxonomic scope" value="Bacteria"/>
</dbReference>
<evidence type="ECO:0000313" key="2">
    <source>
        <dbReference type="Proteomes" id="UP000192840"/>
    </source>
</evidence>
<dbReference type="SUPFAM" id="SSF48452">
    <property type="entry name" value="TPR-like"/>
    <property type="match status" value="1"/>
</dbReference>
<proteinExistence type="predicted"/>
<dbReference type="EMBL" id="FWYC01000007">
    <property type="protein sequence ID" value="SMC94844.1"/>
    <property type="molecule type" value="Genomic_DNA"/>
</dbReference>
<name>A0A1W2DC31_9PSEU</name>
<dbReference type="Proteomes" id="UP000192840">
    <property type="component" value="Unassembled WGS sequence"/>
</dbReference>
<dbReference type="InterPro" id="IPR011990">
    <property type="entry name" value="TPR-like_helical_dom_sf"/>
</dbReference>
<keyword evidence="2" id="KW-1185">Reference proteome</keyword>
<dbReference type="AlphaFoldDB" id="A0A1W2DC31"/>
<accession>A0A1W2DC31</accession>
<protein>
    <submittedName>
        <fullName evidence="1">Outer membrane protein assembly factor BamD, BamD/ComL family</fullName>
    </submittedName>
</protein>